<accession>A0A419X8D2</accession>
<dbReference type="GO" id="GO:0005886">
    <property type="term" value="C:plasma membrane"/>
    <property type="evidence" value="ECO:0007669"/>
    <property type="project" value="UniProtKB-SubCell"/>
</dbReference>
<feature type="transmembrane region" description="Helical" evidence="6">
    <location>
        <begin position="110"/>
        <end position="131"/>
    </location>
</feature>
<comment type="subcellular location">
    <subcellularLocation>
        <location evidence="1">Cell membrane</location>
        <topology evidence="1">Multi-pass membrane protein</topology>
    </subcellularLocation>
</comment>
<gene>
    <name evidence="8" type="ORF">BXY64_0860</name>
</gene>
<dbReference type="RefSeq" id="WP_120238683.1">
    <property type="nucleotide sequence ID" value="NZ_RAPQ01000008.1"/>
</dbReference>
<evidence type="ECO:0000259" key="7">
    <source>
        <dbReference type="Pfam" id="PF06271"/>
    </source>
</evidence>
<sequence>MTQDFTEVMSERSNEELIKITTIQRLDYQPAAVVVAEKELAKRNIDKDEVETTKEEILEKKVEGEKLEVSKVKSWVRFVHFLVDIITIFLIYIFVVGIITTLFIDEVNPMIAEATLPFLLFVFSFFYYIILEYKYQVTVGKILMKTKVVMKDGSVPELSDIIARTFCRIIPFDRISYLFTKNGFHDRLSSTMVVKQVEE</sequence>
<keyword evidence="9" id="KW-1185">Reference proteome</keyword>
<comment type="caution">
    <text evidence="8">The sequence shown here is derived from an EMBL/GenBank/DDBJ whole genome shotgun (WGS) entry which is preliminary data.</text>
</comment>
<protein>
    <submittedName>
        <fullName evidence="8">Putative RDD family membrane protein YckC</fullName>
    </submittedName>
</protein>
<evidence type="ECO:0000256" key="4">
    <source>
        <dbReference type="ARBA" id="ARBA00022989"/>
    </source>
</evidence>
<evidence type="ECO:0000256" key="3">
    <source>
        <dbReference type="ARBA" id="ARBA00022692"/>
    </source>
</evidence>
<organism evidence="8 9">
    <name type="scientific">Marinifilum flexuosum</name>
    <dbReference type="NCBI Taxonomy" id="1117708"/>
    <lineage>
        <taxon>Bacteria</taxon>
        <taxon>Pseudomonadati</taxon>
        <taxon>Bacteroidota</taxon>
        <taxon>Bacteroidia</taxon>
        <taxon>Marinilabiliales</taxon>
        <taxon>Marinifilaceae</taxon>
    </lineage>
</organism>
<dbReference type="EMBL" id="RAPQ01000008">
    <property type="protein sequence ID" value="RKE03850.1"/>
    <property type="molecule type" value="Genomic_DNA"/>
</dbReference>
<keyword evidence="3 6" id="KW-0812">Transmembrane</keyword>
<dbReference type="AlphaFoldDB" id="A0A419X8D2"/>
<feature type="transmembrane region" description="Helical" evidence="6">
    <location>
        <begin position="81"/>
        <end position="104"/>
    </location>
</feature>
<feature type="domain" description="RDD" evidence="7">
    <location>
        <begin position="75"/>
        <end position="179"/>
    </location>
</feature>
<name>A0A419X8D2_9BACT</name>
<reference evidence="8 9" key="1">
    <citation type="submission" date="2018-09" db="EMBL/GenBank/DDBJ databases">
        <title>Genomic Encyclopedia of Archaeal and Bacterial Type Strains, Phase II (KMG-II): from individual species to whole genera.</title>
        <authorList>
            <person name="Goeker M."/>
        </authorList>
    </citation>
    <scope>NUCLEOTIDE SEQUENCE [LARGE SCALE GENOMIC DNA]</scope>
    <source>
        <strain evidence="8 9">DSM 21950</strain>
    </source>
</reference>
<dbReference type="OrthoDB" id="762068at2"/>
<dbReference type="Proteomes" id="UP000284531">
    <property type="component" value="Unassembled WGS sequence"/>
</dbReference>
<evidence type="ECO:0000313" key="8">
    <source>
        <dbReference type="EMBL" id="RKE03850.1"/>
    </source>
</evidence>
<dbReference type="PANTHER" id="PTHR36115:SF4">
    <property type="entry name" value="MEMBRANE PROTEIN"/>
    <property type="match status" value="1"/>
</dbReference>
<dbReference type="PANTHER" id="PTHR36115">
    <property type="entry name" value="PROLINE-RICH ANTIGEN HOMOLOG-RELATED"/>
    <property type="match status" value="1"/>
</dbReference>
<proteinExistence type="predicted"/>
<evidence type="ECO:0000256" key="1">
    <source>
        <dbReference type="ARBA" id="ARBA00004651"/>
    </source>
</evidence>
<evidence type="ECO:0000313" key="9">
    <source>
        <dbReference type="Proteomes" id="UP000284531"/>
    </source>
</evidence>
<dbReference type="InterPro" id="IPR010432">
    <property type="entry name" value="RDD"/>
</dbReference>
<evidence type="ECO:0000256" key="2">
    <source>
        <dbReference type="ARBA" id="ARBA00022475"/>
    </source>
</evidence>
<keyword evidence="5 6" id="KW-0472">Membrane</keyword>
<evidence type="ECO:0000256" key="6">
    <source>
        <dbReference type="SAM" id="Phobius"/>
    </source>
</evidence>
<evidence type="ECO:0000256" key="5">
    <source>
        <dbReference type="ARBA" id="ARBA00023136"/>
    </source>
</evidence>
<keyword evidence="4 6" id="KW-1133">Transmembrane helix</keyword>
<dbReference type="Pfam" id="PF06271">
    <property type="entry name" value="RDD"/>
    <property type="match status" value="1"/>
</dbReference>
<keyword evidence="2" id="KW-1003">Cell membrane</keyword>
<dbReference type="InterPro" id="IPR051791">
    <property type="entry name" value="Pra-immunoreactive"/>
</dbReference>